<proteinExistence type="predicted"/>
<organism evidence="1 2">
    <name type="scientific">Eubacterium multiforme</name>
    <dbReference type="NCBI Taxonomy" id="83339"/>
    <lineage>
        <taxon>Bacteria</taxon>
        <taxon>Bacillati</taxon>
        <taxon>Bacillota</taxon>
        <taxon>Clostridia</taxon>
        <taxon>Eubacteriales</taxon>
        <taxon>Eubacteriaceae</taxon>
        <taxon>Eubacterium</taxon>
    </lineage>
</organism>
<name>A0ABT9UVQ4_9FIRM</name>
<reference evidence="1 2" key="1">
    <citation type="submission" date="2023-07" db="EMBL/GenBank/DDBJ databases">
        <title>Genomic Encyclopedia of Type Strains, Phase IV (KMG-IV): sequencing the most valuable type-strain genomes for metagenomic binning, comparative biology and taxonomic classification.</title>
        <authorList>
            <person name="Goeker M."/>
        </authorList>
    </citation>
    <scope>NUCLEOTIDE SEQUENCE [LARGE SCALE GENOMIC DNA]</scope>
    <source>
        <strain evidence="1 2">DSM 20694</strain>
    </source>
</reference>
<comment type="caution">
    <text evidence="1">The sequence shown here is derived from an EMBL/GenBank/DDBJ whole genome shotgun (WGS) entry which is preliminary data.</text>
</comment>
<sequence>MNDNYINVVEAAKELGLQVKLVTAVKSFDTYNSFFNIYGEEEEPCRRIVILTSDSEIEEVYDEDPGKEVNKVEKIDGNIWVREFPLTTNPKNIKFEDISILKEDLEKLKQLK</sequence>
<protein>
    <submittedName>
        <fullName evidence="1">Uncharacterized protein</fullName>
    </submittedName>
</protein>
<evidence type="ECO:0000313" key="1">
    <source>
        <dbReference type="EMBL" id="MDQ0150408.1"/>
    </source>
</evidence>
<accession>A0ABT9UVQ4</accession>
<dbReference type="EMBL" id="JAUSUF010000009">
    <property type="protein sequence ID" value="MDQ0150408.1"/>
    <property type="molecule type" value="Genomic_DNA"/>
</dbReference>
<gene>
    <name evidence="1" type="ORF">J2S18_002355</name>
</gene>
<dbReference type="Proteomes" id="UP001228504">
    <property type="component" value="Unassembled WGS sequence"/>
</dbReference>
<evidence type="ECO:0000313" key="2">
    <source>
        <dbReference type="Proteomes" id="UP001228504"/>
    </source>
</evidence>
<keyword evidence="2" id="KW-1185">Reference proteome</keyword>
<dbReference type="RefSeq" id="WP_307487077.1">
    <property type="nucleotide sequence ID" value="NZ_JAUSUF010000009.1"/>
</dbReference>